<dbReference type="RefSeq" id="XP_029228209.1">
    <property type="nucleotide sequence ID" value="XM_029371665.1"/>
</dbReference>
<organism evidence="3 4">
    <name type="scientific">Trypanosoma conorhini</name>
    <dbReference type="NCBI Taxonomy" id="83891"/>
    <lineage>
        <taxon>Eukaryota</taxon>
        <taxon>Discoba</taxon>
        <taxon>Euglenozoa</taxon>
        <taxon>Kinetoplastea</taxon>
        <taxon>Metakinetoplastina</taxon>
        <taxon>Trypanosomatida</taxon>
        <taxon>Trypanosomatidae</taxon>
        <taxon>Trypanosoma</taxon>
    </lineage>
</organism>
<comment type="caution">
    <text evidence="3">The sequence shown here is derived from an EMBL/GenBank/DDBJ whole genome shotgun (WGS) entry which is preliminary data.</text>
</comment>
<dbReference type="AlphaFoldDB" id="A0A3R7MMD7"/>
<dbReference type="GeneID" id="40318370"/>
<reference evidence="3 4" key="1">
    <citation type="journal article" date="2018" name="BMC Genomics">
        <title>Genomic comparison of Trypanosoma conorhini and Trypanosoma rangeli to Trypanosoma cruzi strains of high and low virulence.</title>
        <authorList>
            <person name="Bradwell K.R."/>
            <person name="Koparde V.N."/>
            <person name="Matveyev A.V."/>
            <person name="Serrano M.G."/>
            <person name="Alves J.M."/>
            <person name="Parikh H."/>
            <person name="Huang B."/>
            <person name="Lee V."/>
            <person name="Espinosa-Alvarez O."/>
            <person name="Ortiz P.A."/>
            <person name="Costa-Martins A.G."/>
            <person name="Teixeira M.M."/>
            <person name="Buck G.A."/>
        </authorList>
    </citation>
    <scope>NUCLEOTIDE SEQUENCE [LARGE SCALE GENOMIC DNA]</scope>
    <source>
        <strain evidence="3 4">025E</strain>
    </source>
</reference>
<evidence type="ECO:0000256" key="1">
    <source>
        <dbReference type="SAM" id="Coils"/>
    </source>
</evidence>
<keyword evidence="4" id="KW-1185">Reference proteome</keyword>
<feature type="coiled-coil region" evidence="1">
    <location>
        <begin position="43"/>
        <end position="77"/>
    </location>
</feature>
<feature type="region of interest" description="Disordered" evidence="2">
    <location>
        <begin position="211"/>
        <end position="259"/>
    </location>
</feature>
<gene>
    <name evidence="3" type="ORF">Tco025E_04759</name>
</gene>
<proteinExistence type="predicted"/>
<evidence type="ECO:0000313" key="4">
    <source>
        <dbReference type="Proteomes" id="UP000284403"/>
    </source>
</evidence>
<accession>A0A3R7MMD7</accession>
<sequence>MRPSPRSSHAGSSPDRREYQIISAQLENILSEACGEPPSGADRALIEKRITELQGALEEAGRRIREKQCLAERTRERRFADLQQRRAKIYEERTEEIMKEFERRRKIVADQMEEKRFYYNQRNEVVGGRIKSYRNSFLTAQAALVEKAEAAREKRDKMLARLKEERARSIEERKEKARLRMERCREVANRRKQNEEAVRREKRLAFMRHGEEIARRQMEGDGVRQGRNRTRCPSQRPPRKRSETGDSANGATAQTTRYKPHEMLMRELKEKEEQHRARYEAEQASRLYEIQLRAHARQKLIEKQWENYSAQLERRVQRNDEIIKMAQEKKRRGEQAQMNREARDQEAGEAVTRDVEEHRKRAEDLELQRRQDALTKNYYKWNDRADRVILQLQEAIRADNEMQSAKDRKGVILPQLSSLRSL</sequence>
<evidence type="ECO:0000313" key="3">
    <source>
        <dbReference type="EMBL" id="RNF17568.1"/>
    </source>
</evidence>
<feature type="compositionally biased region" description="Polar residues" evidence="2">
    <location>
        <begin position="245"/>
        <end position="257"/>
    </location>
</feature>
<feature type="coiled-coil region" evidence="1">
    <location>
        <begin position="145"/>
        <end position="187"/>
    </location>
</feature>
<dbReference type="EMBL" id="MKKU01000257">
    <property type="protein sequence ID" value="RNF17568.1"/>
    <property type="molecule type" value="Genomic_DNA"/>
</dbReference>
<keyword evidence="1" id="KW-0175">Coiled coil</keyword>
<dbReference type="Proteomes" id="UP000284403">
    <property type="component" value="Unassembled WGS sequence"/>
</dbReference>
<dbReference type="OrthoDB" id="273496at2759"/>
<name>A0A3R7MMD7_9TRYP</name>
<evidence type="ECO:0000256" key="2">
    <source>
        <dbReference type="SAM" id="MobiDB-lite"/>
    </source>
</evidence>
<feature type="region of interest" description="Disordered" evidence="2">
    <location>
        <begin position="328"/>
        <end position="357"/>
    </location>
</feature>
<protein>
    <submittedName>
        <fullName evidence="3">Glycoprotein 96-92</fullName>
    </submittedName>
</protein>
<feature type="compositionally biased region" description="Basic and acidic residues" evidence="2">
    <location>
        <begin position="211"/>
        <end position="224"/>
    </location>
</feature>